<dbReference type="Pfam" id="PF00194">
    <property type="entry name" value="Carb_anhydrase"/>
    <property type="match status" value="1"/>
</dbReference>
<feature type="chain" id="PRO_5039940015" description="Alpha-carbonic anhydrase domain-containing protein" evidence="1">
    <location>
        <begin position="23"/>
        <end position="306"/>
    </location>
</feature>
<organism evidence="3 4">
    <name type="scientific">Haemaphysalis longicornis</name>
    <name type="common">Bush tick</name>
    <dbReference type="NCBI Taxonomy" id="44386"/>
    <lineage>
        <taxon>Eukaryota</taxon>
        <taxon>Metazoa</taxon>
        <taxon>Ecdysozoa</taxon>
        <taxon>Arthropoda</taxon>
        <taxon>Chelicerata</taxon>
        <taxon>Arachnida</taxon>
        <taxon>Acari</taxon>
        <taxon>Parasitiformes</taxon>
        <taxon>Ixodida</taxon>
        <taxon>Ixodoidea</taxon>
        <taxon>Ixodidae</taxon>
        <taxon>Haemaphysalinae</taxon>
        <taxon>Haemaphysalis</taxon>
    </lineage>
</organism>
<dbReference type="PROSITE" id="PS51144">
    <property type="entry name" value="ALPHA_CA_2"/>
    <property type="match status" value="1"/>
</dbReference>
<dbReference type="Gene3D" id="3.10.200.10">
    <property type="entry name" value="Alpha carbonic anhydrase"/>
    <property type="match status" value="1"/>
</dbReference>
<evidence type="ECO:0000259" key="2">
    <source>
        <dbReference type="PROSITE" id="PS51144"/>
    </source>
</evidence>
<dbReference type="VEuPathDB" id="VectorBase:HLOH_043668"/>
<dbReference type="Proteomes" id="UP000821853">
    <property type="component" value="Chromosome 4"/>
</dbReference>
<evidence type="ECO:0000256" key="1">
    <source>
        <dbReference type="SAM" id="SignalP"/>
    </source>
</evidence>
<keyword evidence="4" id="KW-1185">Reference proteome</keyword>
<evidence type="ECO:0000313" key="4">
    <source>
        <dbReference type="Proteomes" id="UP000821853"/>
    </source>
</evidence>
<proteinExistence type="predicted"/>
<evidence type="ECO:0000313" key="3">
    <source>
        <dbReference type="EMBL" id="KAH9373560.1"/>
    </source>
</evidence>
<dbReference type="InterPro" id="IPR001148">
    <property type="entry name" value="CA_dom"/>
</dbReference>
<gene>
    <name evidence="3" type="ORF">HPB48_014843</name>
</gene>
<dbReference type="AlphaFoldDB" id="A0A9J6GGB6"/>
<dbReference type="SUPFAM" id="SSF51069">
    <property type="entry name" value="Carbonic anhydrase"/>
    <property type="match status" value="1"/>
</dbReference>
<feature type="domain" description="Alpha-carbonic anhydrase" evidence="2">
    <location>
        <begin position="168"/>
        <end position="306"/>
    </location>
</feature>
<keyword evidence="1" id="KW-0732">Signal</keyword>
<sequence length="306" mass="34073">MYPGRLRLIVAAAAAVGGVGMGGDANCGDTSARILIHETFIYATEEAAPGAARKNSERKRGCVLRRIGVTPLRFGLRALTRNDRLPRSCMPHRPPRYESGLLGPPESRLEFMQHGTPPVACQHRTTTATLRPEPQANRSFNSQERGYVSWRSSRRSFGRRLAASEKGLQWPTRLDWSRRNRLARSVYAERNAPLIAMIFGVWRQIQNKKGGRGVSASKIRKPLRGVITVDGLLRNTGQGIVFHLSDDELGGVNISLGPLSYRYRVYELRLHFGRTDDRGSEHSVSGFVFPAEVSFRPGTNSIQPIQ</sequence>
<reference evidence="3 4" key="1">
    <citation type="journal article" date="2020" name="Cell">
        <title>Large-Scale Comparative Analyses of Tick Genomes Elucidate Their Genetic Diversity and Vector Capacities.</title>
        <authorList>
            <consortium name="Tick Genome and Microbiome Consortium (TIGMIC)"/>
            <person name="Jia N."/>
            <person name="Wang J."/>
            <person name="Shi W."/>
            <person name="Du L."/>
            <person name="Sun Y."/>
            <person name="Zhan W."/>
            <person name="Jiang J.F."/>
            <person name="Wang Q."/>
            <person name="Zhang B."/>
            <person name="Ji P."/>
            <person name="Bell-Sakyi L."/>
            <person name="Cui X.M."/>
            <person name="Yuan T.T."/>
            <person name="Jiang B.G."/>
            <person name="Yang W.F."/>
            <person name="Lam T.T."/>
            <person name="Chang Q.C."/>
            <person name="Ding S.J."/>
            <person name="Wang X.J."/>
            <person name="Zhu J.G."/>
            <person name="Ruan X.D."/>
            <person name="Zhao L."/>
            <person name="Wei J.T."/>
            <person name="Ye R.Z."/>
            <person name="Que T.C."/>
            <person name="Du C.H."/>
            <person name="Zhou Y.H."/>
            <person name="Cheng J.X."/>
            <person name="Dai P.F."/>
            <person name="Guo W.B."/>
            <person name="Han X.H."/>
            <person name="Huang E.J."/>
            <person name="Li L.F."/>
            <person name="Wei W."/>
            <person name="Gao Y.C."/>
            <person name="Liu J.Z."/>
            <person name="Shao H.Z."/>
            <person name="Wang X."/>
            <person name="Wang C.C."/>
            <person name="Yang T.C."/>
            <person name="Huo Q.B."/>
            <person name="Li W."/>
            <person name="Chen H.Y."/>
            <person name="Chen S.E."/>
            <person name="Zhou L.G."/>
            <person name="Ni X.B."/>
            <person name="Tian J.H."/>
            <person name="Sheng Y."/>
            <person name="Liu T."/>
            <person name="Pan Y.S."/>
            <person name="Xia L.Y."/>
            <person name="Li J."/>
            <person name="Zhao F."/>
            <person name="Cao W.C."/>
        </authorList>
    </citation>
    <scope>NUCLEOTIDE SEQUENCE [LARGE SCALE GENOMIC DNA]</scope>
    <source>
        <strain evidence="3">HaeL-2018</strain>
    </source>
</reference>
<dbReference type="InterPro" id="IPR036398">
    <property type="entry name" value="CA_dom_sf"/>
</dbReference>
<name>A0A9J6GGB6_HAELO</name>
<protein>
    <recommendedName>
        <fullName evidence="2">Alpha-carbonic anhydrase domain-containing protein</fullName>
    </recommendedName>
</protein>
<dbReference type="EMBL" id="JABSTR010000006">
    <property type="protein sequence ID" value="KAH9373560.1"/>
    <property type="molecule type" value="Genomic_DNA"/>
</dbReference>
<comment type="caution">
    <text evidence="3">The sequence shown here is derived from an EMBL/GenBank/DDBJ whole genome shotgun (WGS) entry which is preliminary data.</text>
</comment>
<feature type="signal peptide" evidence="1">
    <location>
        <begin position="1"/>
        <end position="22"/>
    </location>
</feature>
<accession>A0A9J6GGB6</accession>
<dbReference type="OrthoDB" id="5978072at2759"/>